<dbReference type="GO" id="GO:0019239">
    <property type="term" value="F:deaminase activity"/>
    <property type="evidence" value="ECO:0007669"/>
    <property type="project" value="InterPro"/>
</dbReference>
<dbReference type="SUPFAM" id="SSF51556">
    <property type="entry name" value="Metallo-dependent hydrolases"/>
    <property type="match status" value="1"/>
</dbReference>
<comment type="similarity">
    <text evidence="2">Belongs to the metallo-dependent hydrolases superfamily. Adenosine and AMP deaminases family.</text>
</comment>
<dbReference type="PANTHER" id="PTHR43114">
    <property type="entry name" value="ADENINE DEAMINASE"/>
    <property type="match status" value="1"/>
</dbReference>
<dbReference type="InterPro" id="IPR032466">
    <property type="entry name" value="Metal_Hydrolase"/>
</dbReference>
<dbReference type="AlphaFoldDB" id="A0A1H6CUV9"/>
<proteinExistence type="inferred from homology"/>
<feature type="domain" description="Adenosine deaminase" evidence="6">
    <location>
        <begin position="2"/>
        <end position="241"/>
    </location>
</feature>
<evidence type="ECO:0000256" key="2">
    <source>
        <dbReference type="ARBA" id="ARBA00006676"/>
    </source>
</evidence>
<dbReference type="GO" id="GO:0046872">
    <property type="term" value="F:metal ion binding"/>
    <property type="evidence" value="ECO:0007669"/>
    <property type="project" value="UniProtKB-KW"/>
</dbReference>
<dbReference type="PROSITE" id="PS00485">
    <property type="entry name" value="A_DEAMINASE"/>
    <property type="match status" value="1"/>
</dbReference>
<evidence type="ECO:0000256" key="4">
    <source>
        <dbReference type="ARBA" id="ARBA00022801"/>
    </source>
</evidence>
<evidence type="ECO:0000256" key="5">
    <source>
        <dbReference type="ARBA" id="ARBA00022833"/>
    </source>
</evidence>
<keyword evidence="8" id="KW-1185">Reference proteome</keyword>
<evidence type="ECO:0000313" key="7">
    <source>
        <dbReference type="EMBL" id="SEG76295.1"/>
    </source>
</evidence>
<dbReference type="InterPro" id="IPR001365">
    <property type="entry name" value="A_deaminase_dom"/>
</dbReference>
<dbReference type="PANTHER" id="PTHR43114:SF6">
    <property type="entry name" value="ADENINE DEAMINASE"/>
    <property type="match status" value="1"/>
</dbReference>
<keyword evidence="4" id="KW-0378">Hydrolase</keyword>
<name>A0A1H6CUV9_9ACTN</name>
<keyword evidence="5" id="KW-0862">Zinc</keyword>
<keyword evidence="3" id="KW-0479">Metal-binding</keyword>
<comment type="cofactor">
    <cofactor evidence="1">
        <name>Zn(2+)</name>
        <dbReference type="ChEBI" id="CHEBI:29105"/>
    </cofactor>
</comment>
<dbReference type="InterPro" id="IPR006330">
    <property type="entry name" value="Ado/ade_deaminase"/>
</dbReference>
<dbReference type="Pfam" id="PF00962">
    <property type="entry name" value="A_deaminase"/>
    <property type="match status" value="1"/>
</dbReference>
<dbReference type="Proteomes" id="UP000236754">
    <property type="component" value="Unassembled WGS sequence"/>
</dbReference>
<dbReference type="RefSeq" id="WP_235032280.1">
    <property type="nucleotide sequence ID" value="NZ_FNVU01000010.1"/>
</dbReference>
<sequence>MVADVAADGGVWVQPHFDPRSYAHFGAPEEVLDLVIDAGRQAGAVHGVGFGLTLAVSRHGSPEDAVHLARLAARNAGRGVHALGLTGHEQARGAEDFVEAFIIARAAGLTCAPHAGELSGPESVRAAVVHLGATRIAHGIRAAEDPALLEFLVERCVSLDVCLTSNRILGVVPDLSQHPLPRLLDAGLRCSLGTDDPLMFGASLTDEYEIARATLGLTDPQLAAIARTSIETSDAPAELIAAAVARIGEWTAPDERSETVAG</sequence>
<accession>A0A1H6CUV9</accession>
<evidence type="ECO:0000256" key="1">
    <source>
        <dbReference type="ARBA" id="ARBA00001947"/>
    </source>
</evidence>
<dbReference type="EMBL" id="FNVU01000010">
    <property type="protein sequence ID" value="SEG76295.1"/>
    <property type="molecule type" value="Genomic_DNA"/>
</dbReference>
<reference evidence="7 8" key="1">
    <citation type="submission" date="2016-10" db="EMBL/GenBank/DDBJ databases">
        <authorList>
            <person name="de Groot N.N."/>
        </authorList>
    </citation>
    <scope>NUCLEOTIDE SEQUENCE [LARGE SCALE GENOMIC DNA]</scope>
    <source>
        <strain evidence="7 8">CGMCC 4.2023</strain>
    </source>
</reference>
<protein>
    <submittedName>
        <fullName evidence="7">Adenosine deaminase</fullName>
    </submittedName>
</protein>
<dbReference type="GO" id="GO:0009168">
    <property type="term" value="P:purine ribonucleoside monophosphate biosynthetic process"/>
    <property type="evidence" value="ECO:0007669"/>
    <property type="project" value="InterPro"/>
</dbReference>
<dbReference type="Gene3D" id="3.20.20.140">
    <property type="entry name" value="Metal-dependent hydrolases"/>
    <property type="match status" value="1"/>
</dbReference>
<gene>
    <name evidence="7" type="ORF">SAMN05216223_11073</name>
</gene>
<organism evidence="7 8">
    <name type="scientific">Actinacidiphila yanglinensis</name>
    <dbReference type="NCBI Taxonomy" id="310779"/>
    <lineage>
        <taxon>Bacteria</taxon>
        <taxon>Bacillati</taxon>
        <taxon>Actinomycetota</taxon>
        <taxon>Actinomycetes</taxon>
        <taxon>Kitasatosporales</taxon>
        <taxon>Streptomycetaceae</taxon>
        <taxon>Actinacidiphila</taxon>
    </lineage>
</organism>
<dbReference type="GO" id="GO:0016814">
    <property type="term" value="F:hydrolase activity, acting on carbon-nitrogen (but not peptide) bonds, in cyclic amidines"/>
    <property type="evidence" value="ECO:0007669"/>
    <property type="project" value="UniProtKB-ARBA"/>
</dbReference>
<dbReference type="InterPro" id="IPR006650">
    <property type="entry name" value="A/AMP_deam_AS"/>
</dbReference>
<evidence type="ECO:0000313" key="8">
    <source>
        <dbReference type="Proteomes" id="UP000236754"/>
    </source>
</evidence>
<evidence type="ECO:0000256" key="3">
    <source>
        <dbReference type="ARBA" id="ARBA00022723"/>
    </source>
</evidence>
<evidence type="ECO:0000259" key="6">
    <source>
        <dbReference type="Pfam" id="PF00962"/>
    </source>
</evidence>